<comment type="subcellular location">
    <subcellularLocation>
        <location evidence="2">Endomembrane system</location>
    </subcellularLocation>
    <subcellularLocation>
        <location evidence="1">Membrane</location>
        <topology evidence="1">Multi-pass membrane protein</topology>
    </subcellularLocation>
</comment>
<evidence type="ECO:0000256" key="5">
    <source>
        <dbReference type="ARBA" id="ARBA00022927"/>
    </source>
</evidence>
<evidence type="ECO:0000313" key="12">
    <source>
        <dbReference type="Proteomes" id="UP000596661"/>
    </source>
</evidence>
<feature type="transmembrane region" description="Helical" evidence="9">
    <location>
        <begin position="1155"/>
        <end position="1174"/>
    </location>
</feature>
<protein>
    <recommendedName>
        <fullName evidence="10">Clathrin/coatomer adaptor adaptin-like N-terminal domain-containing protein</fullName>
    </recommendedName>
</protein>
<dbReference type="PANTHER" id="PTHR22780">
    <property type="entry name" value="ADAPTIN, ALPHA/GAMMA/EPSILON"/>
    <property type="match status" value="1"/>
</dbReference>
<name>A0A803QHL6_CANSA</name>
<dbReference type="EMBL" id="UZAU01000740">
    <property type="status" value="NOT_ANNOTATED_CDS"/>
    <property type="molecule type" value="Genomic_DNA"/>
</dbReference>
<dbReference type="InterPro" id="IPR002553">
    <property type="entry name" value="Clathrin/coatomer_adapt-like_N"/>
</dbReference>
<feature type="region of interest" description="Disordered" evidence="8">
    <location>
        <begin position="763"/>
        <end position="786"/>
    </location>
</feature>
<dbReference type="Pfam" id="PF01602">
    <property type="entry name" value="Adaptin_N"/>
    <property type="match status" value="1"/>
</dbReference>
<evidence type="ECO:0000256" key="1">
    <source>
        <dbReference type="ARBA" id="ARBA00004141"/>
    </source>
</evidence>
<feature type="compositionally biased region" description="Polar residues" evidence="8">
    <location>
        <begin position="838"/>
        <end position="850"/>
    </location>
</feature>
<evidence type="ECO:0000256" key="6">
    <source>
        <dbReference type="ARBA" id="ARBA00022989"/>
    </source>
</evidence>
<accession>A0A803QHL6</accession>
<feature type="region of interest" description="Disordered" evidence="8">
    <location>
        <begin position="815"/>
        <end position="947"/>
    </location>
</feature>
<feature type="transmembrane region" description="Helical" evidence="9">
    <location>
        <begin position="1322"/>
        <end position="1348"/>
    </location>
</feature>
<feature type="domain" description="Clathrin/coatomer adaptor adaptin-like N-terminal" evidence="10">
    <location>
        <begin position="134"/>
        <end position="676"/>
    </location>
</feature>
<dbReference type="CDD" id="cd17338">
    <property type="entry name" value="MFS_unc93_like"/>
    <property type="match status" value="1"/>
</dbReference>
<dbReference type="InterPro" id="IPR010291">
    <property type="entry name" value="Ion_channel_UNC-93"/>
</dbReference>
<feature type="transmembrane region" description="Helical" evidence="9">
    <location>
        <begin position="1368"/>
        <end position="1392"/>
    </location>
</feature>
<dbReference type="InterPro" id="IPR050840">
    <property type="entry name" value="Adaptor_Complx_Large_Subunit"/>
</dbReference>
<feature type="transmembrane region" description="Helical" evidence="9">
    <location>
        <begin position="1434"/>
        <end position="1462"/>
    </location>
</feature>
<feature type="compositionally biased region" description="Low complexity" evidence="8">
    <location>
        <begin position="822"/>
        <end position="837"/>
    </location>
</feature>
<dbReference type="InterPro" id="IPR036259">
    <property type="entry name" value="MFS_trans_sf"/>
</dbReference>
<sequence>MGEHITFQKADPFKRHTPLIDMKRRTNAMLIEMDGRERDGRTLFTTENICKVDLIMSCSKVYIDTRFSHDSWTMPIKQDEEDDQSATVILWRELAMGSQGGFGQSKEFLDLVKSIGEARSKAEEDRIVLHEIETLKRRLTEPDIPKRKMKEYLIRLVYVEMLGHDASFAYIHAVKMTHDDNLLLKRTGYLAVTLFLSDDHDLIILIVNTIQKDLRSDNYLVVCAALNAVCKLINDETIPAVLPQVVDLLAHPKEAVRKKAIMALHRFHHKSPSSISHLLTNFRKRLCDNDPGVMGATLCPLYDLIITDPNSYKDLVVSFVSILKQVAERRLPKAYDYHALPAPFIQIKLLKILALLGIGDKQASEKMYTVVGDIFRKCDSSTNIGNAVLYESICCVSSIYPNTKLLGDATEVISRFLKSDSHNLKYMGIDALGRLIKMSPDIAEPHQLAVIDCLEDPDDTLKRKTFGLLYKMTKSSNVEVIVDRMIDYMISINDNHYKTYIASRCVELAEQFAPSNIWFIQTMNKVFEHAGDLVNVKVAHNLMRLIAEGFGDDNEMADTQLRSSAVQSYLYILNEPKLPSVFLQVICWVLGEYGTADGKYDAAYITGKLCDIAEAYSGDETVKAYAITAIMKVYAFEIAAGREVVMLPECQSLVEALSASHSTDLQQRAYEMQAVIGLDANSVRSILPSDASCEDIEIDKDLNFLNSYVQQSIEQGAQPYIPESERSGVLSISTFGIQEQHEVTSHSLRFEAYELPRPLVPSTVTPLSSSSELVPVPEPSYPRETPKAALVPPAVLDPGAGSSELKLRLDGVQKKWGRPNYSTSASSSSESTSQKTTNGVTQTNVSTISSKGRETYDSKKTQVEINPEKQKLAASLFGGSSRSERKTSSANHKGVKASSSHATEKPQVPKVPSESSVDRTSIQAPDLLDLSESTVTSAPPSIDPFRQLEGLLDPGLVSSTANHGGDGASKAPDLMALYSDTPGSGQSSGFDVNVASELLNSTEIDQGGATGAYLAQFSKGPNRKEALEKDALVRQMGVTPTSQNPNLFGDLLGVIHLGGFVHFAFCFCAGAGEGGLLSVPAVHTRMEAANSGDEETPLVVNDDLSIKSNHSQNYTRDVYILSFAFLLIFLAYGAAQNLQSTLNTEHALGTTSLGILYTSFTFFSLIASIVVRFLGSKNALVLGTTGYWLFVAANLKPTWYTMVPASLYLGFAASIIWVGEGTYLTSVARSYARDSNLHEGTVIGNFNGVFWGMFAGHQFFGNLLSLALLRDGTDGSTSGTTLLYVVFLCSMTLGTVLMCFLQKRDGKGEEVPESSSVSLYDSLISLLKSVITPLLSARMLLIIPLMAYSGLQQAFVWAEFTEYIVTPALGVSGVGGSMAVYGAFDAICSLVAGRLTSGLKSITLIVSGGVFAHAIVFLWLLLKYSATSGVLGVLYPLLMAALLGIGDGVLNTQLNALIGILFKHDTEGAFSQLKVWQSASIAVVFFLSPHISLQAMLLILIAGICISYVEQPWDGNGISNNMGERGSIDESDVDS</sequence>
<dbReference type="GO" id="GO:0006886">
    <property type="term" value="P:intracellular protein transport"/>
    <property type="evidence" value="ECO:0007669"/>
    <property type="project" value="InterPro"/>
</dbReference>
<proteinExistence type="predicted"/>
<dbReference type="Gene3D" id="1.20.1250.20">
    <property type="entry name" value="MFS general substrate transporter like domains"/>
    <property type="match status" value="1"/>
</dbReference>
<feature type="transmembrane region" description="Helical" evidence="9">
    <location>
        <begin position="1281"/>
        <end position="1301"/>
    </location>
</feature>
<keyword evidence="3" id="KW-0813">Transport</keyword>
<evidence type="ECO:0000256" key="2">
    <source>
        <dbReference type="ARBA" id="ARBA00004308"/>
    </source>
</evidence>
<keyword evidence="12" id="KW-1185">Reference proteome</keyword>
<dbReference type="Proteomes" id="UP000596661">
    <property type="component" value="Chromosome 9"/>
</dbReference>
<feature type="transmembrane region" description="Helical" evidence="9">
    <location>
        <begin position="1483"/>
        <end position="1509"/>
    </location>
</feature>
<keyword evidence="4 9" id="KW-0812">Transmembrane</keyword>
<keyword evidence="7 9" id="KW-0472">Membrane</keyword>
<feature type="compositionally biased region" description="Basic and acidic residues" evidence="8">
    <location>
        <begin position="851"/>
        <end position="871"/>
    </location>
</feature>
<reference evidence="11" key="1">
    <citation type="submission" date="2018-11" db="EMBL/GenBank/DDBJ databases">
        <authorList>
            <person name="Grassa J C."/>
        </authorList>
    </citation>
    <scope>NUCLEOTIDE SEQUENCE [LARGE SCALE GENOMIC DNA]</scope>
</reference>
<dbReference type="InterPro" id="IPR011989">
    <property type="entry name" value="ARM-like"/>
</dbReference>
<feature type="transmembrane region" description="Helical" evidence="9">
    <location>
        <begin position="1179"/>
        <end position="1195"/>
    </location>
</feature>
<keyword evidence="6 9" id="KW-1133">Transmembrane helix</keyword>
<feature type="compositionally biased region" description="Polar residues" evidence="8">
    <location>
        <begin position="913"/>
        <end position="923"/>
    </location>
</feature>
<feature type="transmembrane region" description="Helical" evidence="9">
    <location>
        <begin position="1051"/>
        <end position="1071"/>
    </location>
</feature>
<dbReference type="Gene3D" id="1.25.10.10">
    <property type="entry name" value="Leucine-rich Repeat Variant"/>
    <property type="match status" value="1"/>
</dbReference>
<dbReference type="GO" id="GO:0016192">
    <property type="term" value="P:vesicle-mediated transport"/>
    <property type="evidence" value="ECO:0007669"/>
    <property type="project" value="InterPro"/>
</dbReference>
<evidence type="ECO:0000313" key="11">
    <source>
        <dbReference type="EnsemblPlants" id="cds.evm.model.09.863"/>
    </source>
</evidence>
<keyword evidence="5" id="KW-0653">Protein transport</keyword>
<dbReference type="EnsemblPlants" id="evm.model.09.863">
    <property type="protein sequence ID" value="cds.evm.model.09.863"/>
    <property type="gene ID" value="evm.TU.09.863"/>
</dbReference>
<dbReference type="GO" id="GO:0012505">
    <property type="term" value="C:endomembrane system"/>
    <property type="evidence" value="ECO:0007669"/>
    <property type="project" value="UniProtKB-SubCell"/>
</dbReference>
<evidence type="ECO:0000259" key="10">
    <source>
        <dbReference type="Pfam" id="PF01602"/>
    </source>
</evidence>
<dbReference type="InterPro" id="IPR016024">
    <property type="entry name" value="ARM-type_fold"/>
</dbReference>
<evidence type="ECO:0000256" key="3">
    <source>
        <dbReference type="ARBA" id="ARBA00022448"/>
    </source>
</evidence>
<organism evidence="11 12">
    <name type="scientific">Cannabis sativa</name>
    <name type="common">Hemp</name>
    <name type="synonym">Marijuana</name>
    <dbReference type="NCBI Taxonomy" id="3483"/>
    <lineage>
        <taxon>Eukaryota</taxon>
        <taxon>Viridiplantae</taxon>
        <taxon>Streptophyta</taxon>
        <taxon>Embryophyta</taxon>
        <taxon>Tracheophyta</taxon>
        <taxon>Spermatophyta</taxon>
        <taxon>Magnoliopsida</taxon>
        <taxon>eudicotyledons</taxon>
        <taxon>Gunneridae</taxon>
        <taxon>Pentapetalae</taxon>
        <taxon>rosids</taxon>
        <taxon>fabids</taxon>
        <taxon>Rosales</taxon>
        <taxon>Cannabaceae</taxon>
        <taxon>Cannabis</taxon>
    </lineage>
</organism>
<feature type="compositionally biased region" description="Low complexity" evidence="8">
    <location>
        <begin position="763"/>
        <end position="775"/>
    </location>
</feature>
<feature type="transmembrane region" description="Helical" evidence="9">
    <location>
        <begin position="1118"/>
        <end position="1135"/>
    </location>
</feature>
<evidence type="ECO:0000256" key="9">
    <source>
        <dbReference type="SAM" id="Phobius"/>
    </source>
</evidence>
<feature type="transmembrane region" description="Helical" evidence="9">
    <location>
        <begin position="1404"/>
        <end position="1422"/>
    </location>
</feature>
<dbReference type="SUPFAM" id="SSF48371">
    <property type="entry name" value="ARM repeat"/>
    <property type="match status" value="1"/>
</dbReference>
<reference evidence="11" key="2">
    <citation type="submission" date="2021-03" db="UniProtKB">
        <authorList>
            <consortium name="EnsemblPlants"/>
        </authorList>
    </citation>
    <scope>IDENTIFICATION</scope>
</reference>
<evidence type="ECO:0000256" key="8">
    <source>
        <dbReference type="SAM" id="MobiDB-lite"/>
    </source>
</evidence>
<dbReference type="GO" id="GO:0055075">
    <property type="term" value="P:potassium ion homeostasis"/>
    <property type="evidence" value="ECO:0007669"/>
    <property type="project" value="InterPro"/>
</dbReference>
<dbReference type="InterPro" id="IPR044771">
    <property type="entry name" value="UN933_plant"/>
</dbReference>
<dbReference type="Pfam" id="PF05978">
    <property type="entry name" value="UNC-93"/>
    <property type="match status" value="1"/>
</dbReference>
<dbReference type="GO" id="GO:0030117">
    <property type="term" value="C:membrane coat"/>
    <property type="evidence" value="ECO:0007669"/>
    <property type="project" value="InterPro"/>
</dbReference>
<evidence type="ECO:0000256" key="7">
    <source>
        <dbReference type="ARBA" id="ARBA00023136"/>
    </source>
</evidence>
<evidence type="ECO:0000256" key="4">
    <source>
        <dbReference type="ARBA" id="ARBA00022692"/>
    </source>
</evidence>
<dbReference type="Gramene" id="evm.model.09.863">
    <property type="protein sequence ID" value="cds.evm.model.09.863"/>
    <property type="gene ID" value="evm.TU.09.863"/>
</dbReference>
<dbReference type="OMA" id="YMNSIND"/>
<feature type="transmembrane region" description="Helical" evidence="9">
    <location>
        <begin position="1207"/>
        <end position="1228"/>
    </location>
</feature>
<feature type="transmembrane region" description="Helical" evidence="9">
    <location>
        <begin position="1249"/>
        <end position="1269"/>
    </location>
</feature>
<dbReference type="SUPFAM" id="SSF103473">
    <property type="entry name" value="MFS general substrate transporter"/>
    <property type="match status" value="1"/>
</dbReference>